<dbReference type="PRINTS" id="PR00063">
    <property type="entry name" value="RIBOSOMALL27"/>
</dbReference>
<organism evidence="9 10">
    <name type="scientific">Diploptera punctata</name>
    <name type="common">Pacific beetle cockroach</name>
    <dbReference type="NCBI Taxonomy" id="6984"/>
    <lineage>
        <taxon>Eukaryota</taxon>
        <taxon>Metazoa</taxon>
        <taxon>Ecdysozoa</taxon>
        <taxon>Arthropoda</taxon>
        <taxon>Hexapoda</taxon>
        <taxon>Insecta</taxon>
        <taxon>Pterygota</taxon>
        <taxon>Neoptera</taxon>
        <taxon>Polyneoptera</taxon>
        <taxon>Dictyoptera</taxon>
        <taxon>Blattodea</taxon>
        <taxon>Blaberoidea</taxon>
        <taxon>Blaberidae</taxon>
        <taxon>Diplopterinae</taxon>
        <taxon>Diploptera</taxon>
    </lineage>
</organism>
<dbReference type="EMBL" id="JASPKZ010001957">
    <property type="protein sequence ID" value="KAJ9596854.1"/>
    <property type="molecule type" value="Genomic_DNA"/>
</dbReference>
<dbReference type="GO" id="GO:0005762">
    <property type="term" value="C:mitochondrial large ribosomal subunit"/>
    <property type="evidence" value="ECO:0007669"/>
    <property type="project" value="TreeGrafter"/>
</dbReference>
<dbReference type="GO" id="GO:0003735">
    <property type="term" value="F:structural constituent of ribosome"/>
    <property type="evidence" value="ECO:0007669"/>
    <property type="project" value="InterPro"/>
</dbReference>
<reference evidence="9" key="1">
    <citation type="journal article" date="2023" name="IScience">
        <title>Live-bearing cockroach genome reveals convergent evolutionary mechanisms linked to viviparity in insects and beyond.</title>
        <authorList>
            <person name="Fouks B."/>
            <person name="Harrison M.C."/>
            <person name="Mikhailova A.A."/>
            <person name="Marchal E."/>
            <person name="English S."/>
            <person name="Carruthers M."/>
            <person name="Jennings E.C."/>
            <person name="Chiamaka E.L."/>
            <person name="Frigard R.A."/>
            <person name="Pippel M."/>
            <person name="Attardo G.M."/>
            <person name="Benoit J.B."/>
            <person name="Bornberg-Bauer E."/>
            <person name="Tobe S.S."/>
        </authorList>
    </citation>
    <scope>NUCLEOTIDE SEQUENCE</scope>
    <source>
        <strain evidence="9">Stay&amp;Tobe</strain>
    </source>
</reference>
<dbReference type="GO" id="GO:0005743">
    <property type="term" value="C:mitochondrial inner membrane"/>
    <property type="evidence" value="ECO:0007669"/>
    <property type="project" value="UniProtKB-ARBA"/>
</dbReference>
<comment type="subcellular location">
    <subcellularLocation>
        <location evidence="1">Mitochondrion</location>
    </subcellularLocation>
</comment>
<keyword evidence="5" id="KW-0496">Mitochondrion</keyword>
<evidence type="ECO:0000256" key="4">
    <source>
        <dbReference type="ARBA" id="ARBA00022980"/>
    </source>
</evidence>
<protein>
    <recommendedName>
        <fullName evidence="7">Large ribosomal subunit protein bL27m</fullName>
    </recommendedName>
    <alternativeName>
        <fullName evidence="8">39S ribosomal protein L27, mitochondrial</fullName>
    </alternativeName>
</protein>
<dbReference type="Gene3D" id="2.40.50.100">
    <property type="match status" value="1"/>
</dbReference>
<reference evidence="9" key="2">
    <citation type="submission" date="2023-05" db="EMBL/GenBank/DDBJ databases">
        <authorList>
            <person name="Fouks B."/>
        </authorList>
    </citation>
    <scope>NUCLEOTIDE SEQUENCE</scope>
    <source>
        <strain evidence="9">Stay&amp;Tobe</strain>
        <tissue evidence="9">Testes</tissue>
    </source>
</reference>
<proteinExistence type="inferred from homology"/>
<dbReference type="PANTHER" id="PTHR15893">
    <property type="entry name" value="RIBOSOMAL PROTEIN L27"/>
    <property type="match status" value="1"/>
</dbReference>
<evidence type="ECO:0000256" key="3">
    <source>
        <dbReference type="ARBA" id="ARBA00022946"/>
    </source>
</evidence>
<dbReference type="Pfam" id="PF01016">
    <property type="entry name" value="Ribosomal_L27"/>
    <property type="match status" value="1"/>
</dbReference>
<dbReference type="PANTHER" id="PTHR15893:SF0">
    <property type="entry name" value="LARGE RIBOSOMAL SUBUNIT PROTEIN BL27M"/>
    <property type="match status" value="1"/>
</dbReference>
<evidence type="ECO:0000256" key="5">
    <source>
        <dbReference type="ARBA" id="ARBA00023128"/>
    </source>
</evidence>
<evidence type="ECO:0000313" key="9">
    <source>
        <dbReference type="EMBL" id="KAJ9596854.1"/>
    </source>
</evidence>
<evidence type="ECO:0000256" key="6">
    <source>
        <dbReference type="ARBA" id="ARBA00023274"/>
    </source>
</evidence>
<keyword evidence="10" id="KW-1185">Reference proteome</keyword>
<dbReference type="InterPro" id="IPR001684">
    <property type="entry name" value="Ribosomal_bL27"/>
</dbReference>
<gene>
    <name evidence="9" type="ORF">L9F63_012110</name>
</gene>
<evidence type="ECO:0000313" key="10">
    <source>
        <dbReference type="Proteomes" id="UP001233999"/>
    </source>
</evidence>
<comment type="similarity">
    <text evidence="2">Belongs to the bacterial ribosomal protein bL27 family.</text>
</comment>
<evidence type="ECO:0000256" key="8">
    <source>
        <dbReference type="ARBA" id="ARBA00076963"/>
    </source>
</evidence>
<accession>A0AAD8ADA0</accession>
<name>A0AAD8ADA0_DIPPU</name>
<keyword evidence="6" id="KW-0687">Ribonucleoprotein</keyword>
<evidence type="ECO:0000256" key="2">
    <source>
        <dbReference type="ARBA" id="ARBA00010797"/>
    </source>
</evidence>
<keyword evidence="3" id="KW-0809">Transit peptide</keyword>
<dbReference type="Proteomes" id="UP001233999">
    <property type="component" value="Unassembled WGS sequence"/>
</dbReference>
<keyword evidence="4" id="KW-0689">Ribosomal protein</keyword>
<evidence type="ECO:0000256" key="7">
    <source>
        <dbReference type="ARBA" id="ARBA00035267"/>
    </source>
</evidence>
<dbReference type="FunFam" id="2.40.50.100:FF:000031">
    <property type="entry name" value="39S ribosomal protein L27, mitochondrial"/>
    <property type="match status" value="1"/>
</dbReference>
<sequence length="147" mass="16992">MAALTSFIRFSDLNFCNQLSKCLHANFVRFASKKAAPSTRNKSGKVRPKHRGCKKQDGHYVQAGTILVLQRTLRFHPGLNVGFGKNGTLFALEAGRVMVTCEEVGLNWEHTWVQREYEGRENQKFYKKYFNVIPKPQEQRFKLIDKI</sequence>
<comment type="caution">
    <text evidence="9">The sequence shown here is derived from an EMBL/GenBank/DDBJ whole genome shotgun (WGS) entry which is preliminary data.</text>
</comment>
<dbReference type="SUPFAM" id="SSF110324">
    <property type="entry name" value="Ribosomal L27 protein-like"/>
    <property type="match status" value="1"/>
</dbReference>
<evidence type="ECO:0000256" key="1">
    <source>
        <dbReference type="ARBA" id="ARBA00004173"/>
    </source>
</evidence>
<dbReference type="AlphaFoldDB" id="A0AAD8ADA0"/>
<dbReference type="GO" id="GO:0006412">
    <property type="term" value="P:translation"/>
    <property type="evidence" value="ECO:0007669"/>
    <property type="project" value="InterPro"/>
</dbReference>